<sequence>MMEKIERLLMEARSLTAAKKITEMTEEERRMLLMWPDERKFYLEYKNKNPQDPWSYYTEYIKKVKE</sequence>
<evidence type="ECO:0000313" key="1">
    <source>
        <dbReference type="EMBL" id="SMD44148.1"/>
    </source>
</evidence>
<dbReference type="EMBL" id="LT838813">
    <property type="protein sequence ID" value="SMD44148.1"/>
    <property type="molecule type" value="Genomic_DNA"/>
</dbReference>
<name>A0A1W2H691_9BACT</name>
<proteinExistence type="predicted"/>
<dbReference type="STRING" id="758820.SAMN00777080_2763"/>
<keyword evidence="2" id="KW-1185">Reference proteome</keyword>
<evidence type="ECO:0000313" key="2">
    <source>
        <dbReference type="Proteomes" id="UP000192333"/>
    </source>
</evidence>
<organism evidence="1 2">
    <name type="scientific">Aquiflexum balticum DSM 16537</name>
    <dbReference type="NCBI Taxonomy" id="758820"/>
    <lineage>
        <taxon>Bacteria</taxon>
        <taxon>Pseudomonadati</taxon>
        <taxon>Bacteroidota</taxon>
        <taxon>Cytophagia</taxon>
        <taxon>Cytophagales</taxon>
        <taxon>Cyclobacteriaceae</taxon>
        <taxon>Aquiflexum</taxon>
    </lineage>
</organism>
<dbReference type="AlphaFoldDB" id="A0A1W2H691"/>
<accession>A0A1W2H691</accession>
<gene>
    <name evidence="1" type="ORF">SAMN00777080_2763</name>
</gene>
<protein>
    <submittedName>
        <fullName evidence="1">Uncharacterized protein</fullName>
    </submittedName>
</protein>
<dbReference type="Proteomes" id="UP000192333">
    <property type="component" value="Chromosome I"/>
</dbReference>
<reference evidence="2" key="1">
    <citation type="submission" date="2017-04" db="EMBL/GenBank/DDBJ databases">
        <authorList>
            <person name="Varghese N."/>
            <person name="Submissions S."/>
        </authorList>
    </citation>
    <scope>NUCLEOTIDE SEQUENCE [LARGE SCALE GENOMIC DNA]</scope>
    <source>
        <strain evidence="2">DSM 16537</strain>
    </source>
</reference>